<dbReference type="EMBL" id="OFTC01000033">
    <property type="protein sequence ID" value="SOZ38398.1"/>
    <property type="molecule type" value="Genomic_DNA"/>
</dbReference>
<evidence type="ECO:0000313" key="2">
    <source>
        <dbReference type="EMBL" id="SPD46758.1"/>
    </source>
</evidence>
<dbReference type="AlphaFoldDB" id="A0A375H7A2"/>
<keyword evidence="4" id="KW-1185">Reference proteome</keyword>
<reference evidence="3 4" key="1">
    <citation type="submission" date="2018-01" db="EMBL/GenBank/DDBJ databases">
        <authorList>
            <person name="Clerissi C."/>
        </authorList>
    </citation>
    <scope>NUCLEOTIDE SEQUENCE [LARGE SCALE GENOMIC DNA]</scope>
    <source>
        <strain evidence="1">Cupriavidus taiwanensis STM 6082</strain>
        <strain evidence="2">Cupriavidus taiwanensis STM 6160</strain>
    </source>
</reference>
<dbReference type="Proteomes" id="UP000255168">
    <property type="component" value="Chromosome I"/>
</dbReference>
<dbReference type="EMBL" id="LT984806">
    <property type="protein sequence ID" value="SPD46758.1"/>
    <property type="molecule type" value="Genomic_DNA"/>
</dbReference>
<protein>
    <submittedName>
        <fullName evidence="2">Uncharacterized protein</fullName>
    </submittedName>
</protein>
<proteinExistence type="predicted"/>
<evidence type="ECO:0000313" key="1">
    <source>
        <dbReference type="EMBL" id="SOZ38398.1"/>
    </source>
</evidence>
<evidence type="ECO:0000313" key="3">
    <source>
        <dbReference type="Proteomes" id="UP000255168"/>
    </source>
</evidence>
<dbReference type="Proteomes" id="UP000256710">
    <property type="component" value="Unassembled WGS sequence"/>
</dbReference>
<evidence type="ECO:0000313" key="4">
    <source>
        <dbReference type="Proteomes" id="UP000256710"/>
    </source>
</evidence>
<sequence>MSGIHSVPAGKGVNDKRAVHDEFLEAVADAGSNLLGACAVDSVARQLRNSLLLRFKALS</sequence>
<accession>A0A375H7A2</accession>
<organism evidence="2 3">
    <name type="scientific">Cupriavidus neocaledonicus</name>
    <dbReference type="NCBI Taxonomy" id="1040979"/>
    <lineage>
        <taxon>Bacteria</taxon>
        <taxon>Pseudomonadati</taxon>
        <taxon>Pseudomonadota</taxon>
        <taxon>Betaproteobacteria</taxon>
        <taxon>Burkholderiales</taxon>
        <taxon>Burkholderiaceae</taxon>
        <taxon>Cupriavidus</taxon>
    </lineage>
</organism>
<name>A0A375H7A2_9BURK</name>
<gene>
    <name evidence="1" type="ORF">CBM2605_B100349</name>
    <name evidence="2" type="ORF">CBM2607_11698</name>
</gene>